<dbReference type="InterPro" id="IPR046357">
    <property type="entry name" value="PPIase_dom_sf"/>
</dbReference>
<dbReference type="SUPFAM" id="SSF54534">
    <property type="entry name" value="FKBP-like"/>
    <property type="match status" value="1"/>
</dbReference>
<evidence type="ECO:0000256" key="8">
    <source>
        <dbReference type="ARBA" id="ARBA00023235"/>
    </source>
</evidence>
<dbReference type="PANTHER" id="PTHR47529">
    <property type="entry name" value="PEPTIDYL-PROLYL CIS-TRANS ISOMERASE D"/>
    <property type="match status" value="1"/>
</dbReference>
<dbReference type="Proteomes" id="UP000183529">
    <property type="component" value="Unassembled WGS sequence"/>
</dbReference>
<dbReference type="Gene3D" id="3.10.50.40">
    <property type="match status" value="1"/>
</dbReference>
<dbReference type="PROSITE" id="PS50198">
    <property type="entry name" value="PPIC_PPIASE_2"/>
    <property type="match status" value="1"/>
</dbReference>
<evidence type="ECO:0000256" key="2">
    <source>
        <dbReference type="ARBA" id="ARBA00022475"/>
    </source>
</evidence>
<dbReference type="PROSITE" id="PS01096">
    <property type="entry name" value="PPIC_PPIASE_1"/>
    <property type="match status" value="1"/>
</dbReference>
<organism evidence="14 15">
    <name type="scientific">Paraburkholderia tropica</name>
    <dbReference type="NCBI Taxonomy" id="92647"/>
    <lineage>
        <taxon>Bacteria</taxon>
        <taxon>Pseudomonadati</taxon>
        <taxon>Pseudomonadota</taxon>
        <taxon>Betaproteobacteria</taxon>
        <taxon>Burkholderiales</taxon>
        <taxon>Burkholderiaceae</taxon>
        <taxon>Paraburkholderia</taxon>
    </lineage>
</organism>
<evidence type="ECO:0000259" key="13">
    <source>
        <dbReference type="PROSITE" id="PS50198"/>
    </source>
</evidence>
<keyword evidence="2" id="KW-1003">Cell membrane</keyword>
<keyword evidence="6" id="KW-0472">Membrane</keyword>
<comment type="similarity">
    <text evidence="9">Belongs to the PpiD chaperone family.</text>
</comment>
<dbReference type="GO" id="GO:0003755">
    <property type="term" value="F:peptidyl-prolyl cis-trans isomerase activity"/>
    <property type="evidence" value="ECO:0007669"/>
    <property type="project" value="UniProtKB-KW"/>
</dbReference>
<feature type="domain" description="PpiC" evidence="13">
    <location>
        <begin position="269"/>
        <end position="374"/>
    </location>
</feature>
<evidence type="ECO:0000313" key="14">
    <source>
        <dbReference type="EMBL" id="SEJ83930.1"/>
    </source>
</evidence>
<protein>
    <recommendedName>
        <fullName evidence="10">Periplasmic chaperone PpiD</fullName>
    </recommendedName>
    <alternativeName>
        <fullName evidence="11">Periplasmic folding chaperone</fullName>
    </alternativeName>
</protein>
<dbReference type="RefSeq" id="WP_074984179.1">
    <property type="nucleotide sequence ID" value="NZ_CADFGN010000009.1"/>
</dbReference>
<dbReference type="SUPFAM" id="SSF109998">
    <property type="entry name" value="Triger factor/SurA peptide-binding domain-like"/>
    <property type="match status" value="1"/>
</dbReference>
<evidence type="ECO:0000256" key="1">
    <source>
        <dbReference type="ARBA" id="ARBA00004382"/>
    </source>
</evidence>
<evidence type="ECO:0000256" key="3">
    <source>
        <dbReference type="ARBA" id="ARBA00022519"/>
    </source>
</evidence>
<dbReference type="InterPro" id="IPR027304">
    <property type="entry name" value="Trigger_fact/SurA_dom_sf"/>
</dbReference>
<keyword evidence="12" id="KW-0697">Rotamase</keyword>
<evidence type="ECO:0000256" key="10">
    <source>
        <dbReference type="ARBA" id="ARBA00040743"/>
    </source>
</evidence>
<proteinExistence type="inferred from homology"/>
<keyword evidence="3" id="KW-0997">Cell inner membrane</keyword>
<dbReference type="InterPro" id="IPR052029">
    <property type="entry name" value="PpiD_chaperone"/>
</dbReference>
<dbReference type="PANTHER" id="PTHR47529:SF1">
    <property type="entry name" value="PERIPLASMIC CHAPERONE PPID"/>
    <property type="match status" value="1"/>
</dbReference>
<reference evidence="14 15" key="1">
    <citation type="submission" date="2016-10" db="EMBL/GenBank/DDBJ databases">
        <authorList>
            <person name="Varghese N."/>
            <person name="Submissions S."/>
        </authorList>
    </citation>
    <scope>NUCLEOTIDE SEQUENCE [LARGE SCALE GENOMIC DNA]</scope>
    <source>
        <strain evidence="14 15">LMG 22274</strain>
    </source>
</reference>
<keyword evidence="8 12" id="KW-0413">Isomerase</keyword>
<evidence type="ECO:0000256" key="5">
    <source>
        <dbReference type="ARBA" id="ARBA00022989"/>
    </source>
</evidence>
<dbReference type="Pfam" id="PF13616">
    <property type="entry name" value="Rotamase_3"/>
    <property type="match status" value="1"/>
</dbReference>
<keyword evidence="7" id="KW-0143">Chaperone</keyword>
<gene>
    <name evidence="14" type="ORF">SAMN05216550_109112</name>
</gene>
<sequence length="649" mass="70075">MLDFFRNHKRLMMFMLLLVILPGLGFVGIQGFRGFFDESANVASVNGHKITRVEFDNASRQQLDQARQVMGAQFDASAFDTPQHRKDILDGLIQQRVLQDEVQRLHLTASDDAVRRTLLADPIISSLKNPDGSIDLDKYKQLLAMQGMTPEQYDERVRYSMALQQIPASLINSAFTPKSLAQQLTELSEQQRDVQGLAFRAGDFAAKVQPTDAQLQAYYDAHKNDFATPATAQIQYLVLSAATVAASVNPSDADLKKYYDDNIARYKTQEEVRASHILITVAKDASAADRAAAKQKADQILAEVKAHPDQFAQLAQKDSQDPGSASKGGDLGYFGPGMIAGGQAFDDAVFKLKKDEISDVIQSDFGYHIVKVTDIKPSVTKPFDDVKAQIATEVKAQQAAKLLADASDGFTSMVYEKSKSLQPAADKYKLTIQAATVTPQPNATLPPDSPLNNKKFLDAVFATDSVSQHNNTQAVDVGNNTLISARVTDFKAAAVPAFAAVKDAVRQKVVAQLAADMARKQGEAKLADLQKSKSTDGFSSALKVSRNDAQGLPPAALSAVFKADAQKLPAYVGVDLGDQGYAIYRVNSVTNGAAADGNRLAAAQQQLAQVAGQSQTQAYLDALRDRSKVKLYGTLGSSSQQSDGDGDGQ</sequence>
<dbReference type="EMBL" id="FNZM01000009">
    <property type="protein sequence ID" value="SEJ83930.1"/>
    <property type="molecule type" value="Genomic_DNA"/>
</dbReference>
<name>A0AAQ1GGU5_9BURK</name>
<dbReference type="InterPro" id="IPR000297">
    <property type="entry name" value="PPIase_PpiC"/>
</dbReference>
<dbReference type="AlphaFoldDB" id="A0AAQ1GGU5"/>
<evidence type="ECO:0000313" key="15">
    <source>
        <dbReference type="Proteomes" id="UP000183529"/>
    </source>
</evidence>
<evidence type="ECO:0000256" key="12">
    <source>
        <dbReference type="PROSITE-ProRule" id="PRU00278"/>
    </source>
</evidence>
<evidence type="ECO:0000256" key="11">
    <source>
        <dbReference type="ARBA" id="ARBA00042775"/>
    </source>
</evidence>
<comment type="subcellular location">
    <subcellularLocation>
        <location evidence="1">Cell inner membrane</location>
        <topology evidence="1">Single-pass type II membrane protein</topology>
        <orientation evidence="1">Periplasmic side</orientation>
    </subcellularLocation>
</comment>
<accession>A0AAQ1GGU5</accession>
<keyword evidence="5" id="KW-1133">Transmembrane helix</keyword>
<evidence type="ECO:0000256" key="4">
    <source>
        <dbReference type="ARBA" id="ARBA00022692"/>
    </source>
</evidence>
<dbReference type="Pfam" id="PF13624">
    <property type="entry name" value="SurA_N_3"/>
    <property type="match status" value="1"/>
</dbReference>
<evidence type="ECO:0000256" key="6">
    <source>
        <dbReference type="ARBA" id="ARBA00023136"/>
    </source>
</evidence>
<evidence type="ECO:0000256" key="9">
    <source>
        <dbReference type="ARBA" id="ARBA00038408"/>
    </source>
</evidence>
<comment type="caution">
    <text evidence="14">The sequence shown here is derived from an EMBL/GenBank/DDBJ whole genome shotgun (WGS) entry which is preliminary data.</text>
</comment>
<dbReference type="Gene3D" id="1.10.4030.10">
    <property type="entry name" value="Porin chaperone SurA, peptide-binding domain"/>
    <property type="match status" value="1"/>
</dbReference>
<dbReference type="InterPro" id="IPR023058">
    <property type="entry name" value="PPIase_PpiC_CS"/>
</dbReference>
<keyword evidence="4" id="KW-0812">Transmembrane</keyword>
<dbReference type="GeneID" id="61302302"/>
<evidence type="ECO:0000256" key="7">
    <source>
        <dbReference type="ARBA" id="ARBA00023186"/>
    </source>
</evidence>
<dbReference type="GO" id="GO:0005886">
    <property type="term" value="C:plasma membrane"/>
    <property type="evidence" value="ECO:0007669"/>
    <property type="project" value="UniProtKB-SubCell"/>
</dbReference>